<feature type="transmembrane region" description="Helical" evidence="1">
    <location>
        <begin position="107"/>
        <end position="132"/>
    </location>
</feature>
<dbReference type="PANTHER" id="PTHR40044">
    <property type="entry name" value="INTEGRAL MEMBRANE PROTEIN-RELATED"/>
    <property type="match status" value="1"/>
</dbReference>
<feature type="transmembrane region" description="Helical" evidence="1">
    <location>
        <begin position="60"/>
        <end position="78"/>
    </location>
</feature>
<dbReference type="Proteomes" id="UP000184079">
    <property type="component" value="Unassembled WGS sequence"/>
</dbReference>
<accession>A0A1M5TNB7</accession>
<feature type="transmembrane region" description="Helical" evidence="1">
    <location>
        <begin position="138"/>
        <end position="162"/>
    </location>
</feature>
<feature type="transmembrane region" description="Helical" evidence="1">
    <location>
        <begin position="20"/>
        <end position="39"/>
    </location>
</feature>
<feature type="transmembrane region" description="Helical" evidence="1">
    <location>
        <begin position="84"/>
        <end position="100"/>
    </location>
</feature>
<proteinExistence type="predicted"/>
<dbReference type="PIRSF" id="PIRSF031501">
    <property type="entry name" value="QueT"/>
    <property type="match status" value="1"/>
</dbReference>
<keyword evidence="3" id="KW-1185">Reference proteome</keyword>
<keyword evidence="1" id="KW-0812">Transmembrane</keyword>
<protein>
    <submittedName>
        <fullName evidence="2">Uncharacterized membrane protein</fullName>
    </submittedName>
</protein>
<dbReference type="RefSeq" id="WP_073008685.1">
    <property type="nucleotide sequence ID" value="NZ_FQXD01000008.1"/>
</dbReference>
<gene>
    <name evidence="2" type="ORF">SAMN05421807_10875</name>
</gene>
<evidence type="ECO:0000313" key="3">
    <source>
        <dbReference type="Proteomes" id="UP000184079"/>
    </source>
</evidence>
<dbReference type="InterPro" id="IPR010387">
    <property type="entry name" value="QueT"/>
</dbReference>
<keyword evidence="1" id="KW-0472">Membrane</keyword>
<dbReference type="EMBL" id="FQXD01000008">
    <property type="protein sequence ID" value="SHH52151.1"/>
    <property type="molecule type" value="Genomic_DNA"/>
</dbReference>
<dbReference type="AlphaFoldDB" id="A0A1M5TNB7"/>
<evidence type="ECO:0000313" key="2">
    <source>
        <dbReference type="EMBL" id="SHH52151.1"/>
    </source>
</evidence>
<reference evidence="3" key="1">
    <citation type="submission" date="2016-11" db="EMBL/GenBank/DDBJ databases">
        <authorList>
            <person name="Varghese N."/>
            <person name="Submissions S."/>
        </authorList>
    </citation>
    <scope>NUCLEOTIDE SEQUENCE [LARGE SCALE GENOMIC DNA]</scope>
    <source>
        <strain evidence="3">CGMCC 1.6496</strain>
    </source>
</reference>
<keyword evidence="1" id="KW-1133">Transmembrane helix</keyword>
<dbReference type="Pfam" id="PF06177">
    <property type="entry name" value="QueT"/>
    <property type="match status" value="1"/>
</dbReference>
<name>A0A1M5TNB7_9BACI</name>
<evidence type="ECO:0000256" key="1">
    <source>
        <dbReference type="SAM" id="Phobius"/>
    </source>
</evidence>
<sequence>MHKLISQTSSPTMISELTKIAIISSLYVIVTISLAPISFGALQFRLSEMFNFLALYHKRYVIAVTFGVVIANFMSPTWFLDVPIGSISTFLVLIFCRHVTQQMKNDILKIATTTIIFAVSMFTIAAQLTLLFDLPFFYTWLTVGIGELLSMTIGGIVIYLLAKRVDFTK</sequence>
<dbReference type="OrthoDB" id="1706970at2"/>
<organism evidence="2 3">
    <name type="scientific">Virgibacillus chiguensis</name>
    <dbReference type="NCBI Taxonomy" id="411959"/>
    <lineage>
        <taxon>Bacteria</taxon>
        <taxon>Bacillati</taxon>
        <taxon>Bacillota</taxon>
        <taxon>Bacilli</taxon>
        <taxon>Bacillales</taxon>
        <taxon>Bacillaceae</taxon>
        <taxon>Virgibacillus</taxon>
    </lineage>
</organism>
<dbReference type="PANTHER" id="PTHR40044:SF1">
    <property type="entry name" value="INTEGRAL MEMBRANE PROTEIN"/>
    <property type="match status" value="1"/>
</dbReference>